<feature type="transmembrane region" description="Helical" evidence="7">
    <location>
        <begin position="87"/>
        <end position="110"/>
    </location>
</feature>
<dbReference type="EMBL" id="FQTT01000015">
    <property type="protein sequence ID" value="SHE26642.1"/>
    <property type="molecule type" value="Genomic_DNA"/>
</dbReference>
<evidence type="ECO:0000313" key="9">
    <source>
        <dbReference type="EMBL" id="SHE26642.1"/>
    </source>
</evidence>
<name>A0A1M4S335_9ACTO</name>
<evidence type="ECO:0000256" key="6">
    <source>
        <dbReference type="ARBA" id="ARBA00023306"/>
    </source>
</evidence>
<evidence type="ECO:0000256" key="7">
    <source>
        <dbReference type="HAMAP-Rule" id="MF_00631"/>
    </source>
</evidence>
<proteinExistence type="inferred from homology"/>
<keyword evidence="5 7" id="KW-0472">Membrane</keyword>
<feature type="compositionally biased region" description="Polar residues" evidence="8">
    <location>
        <begin position="1"/>
        <end position="10"/>
    </location>
</feature>
<dbReference type="Proteomes" id="UP000184291">
    <property type="component" value="Unassembled WGS sequence"/>
</dbReference>
<keyword evidence="1 7" id="KW-1003">Cell membrane</keyword>
<evidence type="ECO:0000256" key="8">
    <source>
        <dbReference type="SAM" id="MobiDB-lite"/>
    </source>
</evidence>
<evidence type="ECO:0000256" key="1">
    <source>
        <dbReference type="ARBA" id="ARBA00022475"/>
    </source>
</evidence>
<comment type="similarity">
    <text evidence="7">Belongs to the CrgA family.</text>
</comment>
<feature type="compositionally biased region" description="Basic and acidic residues" evidence="8">
    <location>
        <begin position="36"/>
        <end position="47"/>
    </location>
</feature>
<sequence length="150" mass="16643">MARTQNQTDQGSGKAADKGDVKAKTKAGSKLKPRGRAGDAKHPRPERSGNPAKRAAAERARMEESRAAANRVSRVPRKVKETGSPRWYAPMMVTFLVVGLLWVVITYLFKGAYPLPYFVENHASDWLVNGNLYLGFAIMLVGFLGLLRWK</sequence>
<keyword evidence="6 7" id="KW-0131">Cell cycle</keyword>
<evidence type="ECO:0000256" key="2">
    <source>
        <dbReference type="ARBA" id="ARBA00022618"/>
    </source>
</evidence>
<evidence type="ECO:0000256" key="5">
    <source>
        <dbReference type="ARBA" id="ARBA00023136"/>
    </source>
</evidence>
<dbReference type="STRING" id="1892869.ACGLYG10_2895"/>
<dbReference type="GO" id="GO:0051301">
    <property type="term" value="P:cell division"/>
    <property type="evidence" value="ECO:0007669"/>
    <property type="project" value="UniProtKB-UniRule"/>
</dbReference>
<keyword evidence="2 7" id="KW-0132">Cell division</keyword>
<organism evidence="9 10">
    <name type="scientific">Actinomyces glycerinitolerans</name>
    <dbReference type="NCBI Taxonomy" id="1892869"/>
    <lineage>
        <taxon>Bacteria</taxon>
        <taxon>Bacillati</taxon>
        <taxon>Actinomycetota</taxon>
        <taxon>Actinomycetes</taxon>
        <taxon>Actinomycetales</taxon>
        <taxon>Actinomycetaceae</taxon>
        <taxon>Actinomyces</taxon>
    </lineage>
</organism>
<feature type="compositionally biased region" description="Basic residues" evidence="8">
    <location>
        <begin position="24"/>
        <end position="35"/>
    </location>
</feature>
<accession>A0A1M4S335</accession>
<keyword evidence="4 7" id="KW-1133">Transmembrane helix</keyword>
<dbReference type="Pfam" id="PF06781">
    <property type="entry name" value="CrgA"/>
    <property type="match status" value="1"/>
</dbReference>
<feature type="transmembrane region" description="Helical" evidence="7">
    <location>
        <begin position="130"/>
        <end position="149"/>
    </location>
</feature>
<evidence type="ECO:0000256" key="3">
    <source>
        <dbReference type="ARBA" id="ARBA00022692"/>
    </source>
</evidence>
<reference evidence="10" key="1">
    <citation type="submission" date="2016-09" db="EMBL/GenBank/DDBJ databases">
        <authorList>
            <person name="Strepis N."/>
        </authorList>
    </citation>
    <scope>NUCLEOTIDE SEQUENCE [LARGE SCALE GENOMIC DNA]</scope>
</reference>
<evidence type="ECO:0000256" key="4">
    <source>
        <dbReference type="ARBA" id="ARBA00022989"/>
    </source>
</evidence>
<comment type="subcellular location">
    <subcellularLocation>
        <location evidence="7">Cell membrane</location>
        <topology evidence="7">Multi-pass membrane protein</topology>
    </subcellularLocation>
</comment>
<dbReference type="InterPro" id="IPR009619">
    <property type="entry name" value="CrgA"/>
</dbReference>
<keyword evidence="10" id="KW-1185">Reference proteome</keyword>
<dbReference type="GO" id="GO:0005886">
    <property type="term" value="C:plasma membrane"/>
    <property type="evidence" value="ECO:0007669"/>
    <property type="project" value="UniProtKB-SubCell"/>
</dbReference>
<protein>
    <recommendedName>
        <fullName evidence="7">Cell division protein CrgA</fullName>
    </recommendedName>
</protein>
<comment type="function">
    <text evidence="7">Involved in cell division.</text>
</comment>
<keyword evidence="3 7" id="KW-0812">Transmembrane</keyword>
<dbReference type="AlphaFoldDB" id="A0A1M4S335"/>
<gene>
    <name evidence="7" type="primary">crgA</name>
    <name evidence="9" type="ORF">ACGLYG10_2895</name>
</gene>
<dbReference type="HAMAP" id="MF_00631">
    <property type="entry name" value="CrgA"/>
    <property type="match status" value="1"/>
</dbReference>
<evidence type="ECO:0000313" key="10">
    <source>
        <dbReference type="Proteomes" id="UP000184291"/>
    </source>
</evidence>
<feature type="compositionally biased region" description="Basic and acidic residues" evidence="8">
    <location>
        <begin position="55"/>
        <end position="66"/>
    </location>
</feature>
<feature type="region of interest" description="Disordered" evidence="8">
    <location>
        <begin position="1"/>
        <end position="79"/>
    </location>
</feature>